<keyword evidence="2" id="KW-1185">Reference proteome</keyword>
<gene>
    <name evidence="1" type="ORF">EJ02DRAFT_417575</name>
</gene>
<dbReference type="InterPro" id="IPR027417">
    <property type="entry name" value="P-loop_NTPase"/>
</dbReference>
<sequence length="84" mass="9691">MPKSQLVIEHCYRTVEQSPETWVFWAHASNTAQLKQSYREIAAQADLFKLVHDWLHNEKNGPWLLVFDKADNAAVLFPPPSNSQ</sequence>
<reference evidence="1" key="1">
    <citation type="journal article" date="2020" name="Stud. Mycol.">
        <title>101 Dothideomycetes genomes: a test case for predicting lifestyles and emergence of pathogens.</title>
        <authorList>
            <person name="Haridas S."/>
            <person name="Albert R."/>
            <person name="Binder M."/>
            <person name="Bloem J."/>
            <person name="Labutti K."/>
            <person name="Salamov A."/>
            <person name="Andreopoulos B."/>
            <person name="Baker S."/>
            <person name="Barry K."/>
            <person name="Bills G."/>
            <person name="Bluhm B."/>
            <person name="Cannon C."/>
            <person name="Castanera R."/>
            <person name="Culley D."/>
            <person name="Daum C."/>
            <person name="Ezra D."/>
            <person name="Gonzalez J."/>
            <person name="Henrissat B."/>
            <person name="Kuo A."/>
            <person name="Liang C."/>
            <person name="Lipzen A."/>
            <person name="Lutzoni F."/>
            <person name="Magnuson J."/>
            <person name="Mondo S."/>
            <person name="Nolan M."/>
            <person name="Ohm R."/>
            <person name="Pangilinan J."/>
            <person name="Park H.-J."/>
            <person name="Ramirez L."/>
            <person name="Alfaro M."/>
            <person name="Sun H."/>
            <person name="Tritt A."/>
            <person name="Yoshinaga Y."/>
            <person name="Zwiers L.-H."/>
            <person name="Turgeon B."/>
            <person name="Goodwin S."/>
            <person name="Spatafora J."/>
            <person name="Crous P."/>
            <person name="Grigoriev I."/>
        </authorList>
    </citation>
    <scope>NUCLEOTIDE SEQUENCE</scope>
    <source>
        <strain evidence="1">CBS 161.51</strain>
    </source>
</reference>
<dbReference type="Proteomes" id="UP000800038">
    <property type="component" value="Unassembled WGS sequence"/>
</dbReference>
<evidence type="ECO:0000313" key="1">
    <source>
        <dbReference type="EMBL" id="KAF1947384.1"/>
    </source>
</evidence>
<dbReference type="Gene3D" id="3.40.50.300">
    <property type="entry name" value="P-loop containing nucleotide triphosphate hydrolases"/>
    <property type="match status" value="1"/>
</dbReference>
<proteinExistence type="predicted"/>
<organism evidence="1 2">
    <name type="scientific">Clathrospora elynae</name>
    <dbReference type="NCBI Taxonomy" id="706981"/>
    <lineage>
        <taxon>Eukaryota</taxon>
        <taxon>Fungi</taxon>
        <taxon>Dikarya</taxon>
        <taxon>Ascomycota</taxon>
        <taxon>Pezizomycotina</taxon>
        <taxon>Dothideomycetes</taxon>
        <taxon>Pleosporomycetidae</taxon>
        <taxon>Pleosporales</taxon>
        <taxon>Diademaceae</taxon>
        <taxon>Clathrospora</taxon>
    </lineage>
</organism>
<dbReference type="EMBL" id="ML975998">
    <property type="protein sequence ID" value="KAF1947384.1"/>
    <property type="molecule type" value="Genomic_DNA"/>
</dbReference>
<dbReference type="OrthoDB" id="20872at2759"/>
<accession>A0A6A5T5M0</accession>
<protein>
    <submittedName>
        <fullName evidence="1">Uncharacterized protein</fullName>
    </submittedName>
</protein>
<dbReference type="AlphaFoldDB" id="A0A6A5T5M0"/>
<evidence type="ECO:0000313" key="2">
    <source>
        <dbReference type="Proteomes" id="UP000800038"/>
    </source>
</evidence>
<name>A0A6A5T5M0_9PLEO</name>